<keyword evidence="3" id="KW-0808">Transferase</keyword>
<comment type="caution">
    <text evidence="4">The sequence shown here is derived from an EMBL/GenBank/DDBJ whole genome shotgun (WGS) entry which is preliminary data.</text>
</comment>
<evidence type="ECO:0000256" key="1">
    <source>
        <dbReference type="ARBA" id="ARBA00008361"/>
    </source>
</evidence>
<dbReference type="Gene3D" id="3.40.50.150">
    <property type="entry name" value="Vaccinia Virus protein VP39"/>
    <property type="match status" value="1"/>
</dbReference>
<name>A0AAE1WIV9_9LAMI</name>
<dbReference type="AlphaFoldDB" id="A0AAE1WIV9"/>
<keyword evidence="5" id="KW-1185">Reference proteome</keyword>
<comment type="similarity">
    <text evidence="1">Belongs to the methyltransferase superfamily.</text>
</comment>
<evidence type="ECO:0000313" key="5">
    <source>
        <dbReference type="Proteomes" id="UP001289374"/>
    </source>
</evidence>
<evidence type="ECO:0008006" key="6">
    <source>
        <dbReference type="Google" id="ProtNLM"/>
    </source>
</evidence>
<evidence type="ECO:0000256" key="2">
    <source>
        <dbReference type="ARBA" id="ARBA00022603"/>
    </source>
</evidence>
<reference evidence="4" key="2">
    <citation type="journal article" date="2024" name="Plant">
        <title>Genomic evolution and insights into agronomic trait innovations of Sesamum species.</title>
        <authorList>
            <person name="Miao H."/>
            <person name="Wang L."/>
            <person name="Qu L."/>
            <person name="Liu H."/>
            <person name="Sun Y."/>
            <person name="Le M."/>
            <person name="Wang Q."/>
            <person name="Wei S."/>
            <person name="Zheng Y."/>
            <person name="Lin W."/>
            <person name="Duan Y."/>
            <person name="Cao H."/>
            <person name="Xiong S."/>
            <person name="Wang X."/>
            <person name="Wei L."/>
            <person name="Li C."/>
            <person name="Ma Q."/>
            <person name="Ju M."/>
            <person name="Zhao R."/>
            <person name="Li G."/>
            <person name="Mu C."/>
            <person name="Tian Q."/>
            <person name="Mei H."/>
            <person name="Zhang T."/>
            <person name="Gao T."/>
            <person name="Zhang H."/>
        </authorList>
    </citation>
    <scope>NUCLEOTIDE SEQUENCE</scope>
    <source>
        <strain evidence="4">K16</strain>
    </source>
</reference>
<proteinExistence type="inferred from homology"/>
<dbReference type="GO" id="GO:0032259">
    <property type="term" value="P:methylation"/>
    <property type="evidence" value="ECO:0007669"/>
    <property type="project" value="UniProtKB-KW"/>
</dbReference>
<dbReference type="EMBL" id="JACGWL010000010">
    <property type="protein sequence ID" value="KAK4394270.1"/>
    <property type="molecule type" value="Genomic_DNA"/>
</dbReference>
<dbReference type="GO" id="GO:0008168">
    <property type="term" value="F:methyltransferase activity"/>
    <property type="evidence" value="ECO:0007669"/>
    <property type="project" value="UniProtKB-KW"/>
</dbReference>
<protein>
    <recommendedName>
        <fullName evidence="6">S-adenosyl-L-methionine-dependent methyltransferase superfamily protein</fullName>
    </recommendedName>
</protein>
<dbReference type="PANTHER" id="PTHR12176:SF76">
    <property type="entry name" value="S-ADENOSYL-L-METHIONINE-DEPENDENT METHYLTRANSFERASES SUPERFAMILY PROTEIN"/>
    <property type="match status" value="1"/>
</dbReference>
<sequence length="374" mass="40783">MSMMMGCSLQLRLPPSPPPTLCYSSYSFLLPTTAAKSPTSRCYGSSSTSSAAARKKGEQVKAVLQSAAAQKPEKEDEDEEDFQVLTAIKTVYNHILILDTPKSRLLLLDSTRIIPHSLLNFLLLLFSTLTSHSVADADNVHSMLNKGTKWTGSYWDEFATLPPLLPQGPIAIFGLGGGTSAHLMLDLWPSLQLEGWEIDEILIDKSRDYLGLCDLEKHTADGGVLNIHIGDAFSPDAAISGGYAGIIIDLFAEGKVLPQLEQAATWLELYDRLMPNGRLMVNCGAGEDSLTANNAESQHDGSSIDGTWKLNATIRALCEAFPGQVNWKKMPQSACENYLALTGSLPDLCTWSDALPKELKSSVIQWRACNIHDR</sequence>
<dbReference type="InterPro" id="IPR051419">
    <property type="entry name" value="Lys/N-term_MeTrsfase_sf"/>
</dbReference>
<dbReference type="PANTHER" id="PTHR12176">
    <property type="entry name" value="SAM-DEPENDENT METHYLTRANSFERASE SUPERFAMILY PROTEIN"/>
    <property type="match status" value="1"/>
</dbReference>
<dbReference type="SUPFAM" id="SSF53335">
    <property type="entry name" value="S-adenosyl-L-methionine-dependent methyltransferases"/>
    <property type="match status" value="1"/>
</dbReference>
<evidence type="ECO:0000256" key="3">
    <source>
        <dbReference type="ARBA" id="ARBA00022679"/>
    </source>
</evidence>
<reference evidence="4" key="1">
    <citation type="submission" date="2020-06" db="EMBL/GenBank/DDBJ databases">
        <authorList>
            <person name="Li T."/>
            <person name="Hu X."/>
            <person name="Zhang T."/>
            <person name="Song X."/>
            <person name="Zhang H."/>
            <person name="Dai N."/>
            <person name="Sheng W."/>
            <person name="Hou X."/>
            <person name="Wei L."/>
        </authorList>
    </citation>
    <scope>NUCLEOTIDE SEQUENCE</scope>
    <source>
        <strain evidence="4">K16</strain>
        <tissue evidence="4">Leaf</tissue>
    </source>
</reference>
<accession>A0AAE1WIV9</accession>
<organism evidence="4 5">
    <name type="scientific">Sesamum angolense</name>
    <dbReference type="NCBI Taxonomy" id="2727404"/>
    <lineage>
        <taxon>Eukaryota</taxon>
        <taxon>Viridiplantae</taxon>
        <taxon>Streptophyta</taxon>
        <taxon>Embryophyta</taxon>
        <taxon>Tracheophyta</taxon>
        <taxon>Spermatophyta</taxon>
        <taxon>Magnoliopsida</taxon>
        <taxon>eudicotyledons</taxon>
        <taxon>Gunneridae</taxon>
        <taxon>Pentapetalae</taxon>
        <taxon>asterids</taxon>
        <taxon>lamiids</taxon>
        <taxon>Lamiales</taxon>
        <taxon>Pedaliaceae</taxon>
        <taxon>Sesamum</taxon>
    </lineage>
</organism>
<gene>
    <name evidence="4" type="ORF">Sango_1897800</name>
</gene>
<dbReference type="InterPro" id="IPR029063">
    <property type="entry name" value="SAM-dependent_MTases_sf"/>
</dbReference>
<dbReference type="Proteomes" id="UP001289374">
    <property type="component" value="Unassembled WGS sequence"/>
</dbReference>
<dbReference type="FunFam" id="3.40.50.150:FF:000236">
    <property type="entry name" value="S-adenosyl-L-methionine-dependent methyltransferases superfamily protein"/>
    <property type="match status" value="1"/>
</dbReference>
<evidence type="ECO:0000313" key="4">
    <source>
        <dbReference type="EMBL" id="KAK4394270.1"/>
    </source>
</evidence>
<keyword evidence="2" id="KW-0489">Methyltransferase</keyword>